<dbReference type="RefSeq" id="WP_148884952.1">
    <property type="nucleotide sequence ID" value="NZ_VSTG01000004.1"/>
</dbReference>
<feature type="transmembrane region" description="Helical" evidence="1">
    <location>
        <begin position="538"/>
        <end position="558"/>
    </location>
</feature>
<keyword evidence="1" id="KW-0812">Transmembrane</keyword>
<gene>
    <name evidence="2" type="ORF">FYL37_04275</name>
</gene>
<dbReference type="AlphaFoldDB" id="A0A5S4VXD0"/>
<feature type="transmembrane region" description="Helical" evidence="1">
    <location>
        <begin position="284"/>
        <end position="305"/>
    </location>
</feature>
<feature type="transmembrane region" description="Helical" evidence="1">
    <location>
        <begin position="346"/>
        <end position="367"/>
    </location>
</feature>
<evidence type="ECO:0000313" key="2">
    <source>
        <dbReference type="EMBL" id="TYL58939.1"/>
    </source>
</evidence>
<reference evidence="2 3" key="1">
    <citation type="submission" date="2019-08" db="EMBL/GenBank/DDBJ databases">
        <authorList>
            <person name="Duncan S."/>
            <person name="Walker A."/>
        </authorList>
    </citation>
    <scope>NUCLEOTIDE SEQUENCE [LARGE SCALE GENOMIC DNA]</scope>
    <source>
        <strain evidence="2 3">L2-21</strain>
    </source>
</reference>
<protein>
    <submittedName>
        <fullName evidence="2">ABC transporter permease</fullName>
    </submittedName>
</protein>
<feature type="transmembrane region" description="Helical" evidence="1">
    <location>
        <begin position="158"/>
        <end position="177"/>
    </location>
</feature>
<sequence>MDIVKNEICKLLTKRTVLILLFLLVLNPVLGLYTMNTVNDDGYTGKDYSALYGEISNYSREDVLPEIEQRQMTAEAYGRISLCSRVYKEVGACLSYDEYLDSVNEKADEISIMNKFSGNGGFAEKNAAKTSRVYSKLKGTVPEVIDASGLLNITDNELTDYVAVIVLFIIALNLVFYEKSENQLALLRTTARGRRQLMASKSFVMIMAVILITLLLYGINAVISMCFYNPINLKSPLQSVYLYYGSPFKLSIGQFLACYFPVKIISFILLGLFFMLICAALDNIIFVFVASAVTVVIEAICYTTISGTSFLAFLKYINIMYGVRTGRLFSDYVNINLFGYPLNTGVLYGLFWFVCIAVCIFAVTNYLNSVHEKKLLLLPGFACGKNTGCHTSLFLHECYKALVPGKVLLILIAAALFVVWWNPVEKLSYDSVDEVYYKEYMDKYYGPLTAKTNELLDEERVKYDRLSDNIAYDMEQGKSESYINIKYKDELSRQEAFNKLTAHVDYLKTLNEGWLFFEKGYDILTDRTDFKNRDTAQAFVYVILLIAIACGICGADYANHEIRLLRTTRRGRKQHMGIKCILGFLGTVTAFALVYIVRLCNVLLAYGTQGLNAPAASMEHLWRVSQNISVGQYILIIMLMRFIGGLLVSLFVFAMFKYLRSGMSVIISCVLFIVLPLALVAFGVTNAQYMLLNPLLLGNIFVSDE</sequence>
<feature type="transmembrane region" description="Helical" evidence="1">
    <location>
        <begin position="578"/>
        <end position="597"/>
    </location>
</feature>
<organism evidence="2 3">
    <name type="scientific">Agathobacter rectalis</name>
    <dbReference type="NCBI Taxonomy" id="39491"/>
    <lineage>
        <taxon>Bacteria</taxon>
        <taxon>Bacillati</taxon>
        <taxon>Bacillota</taxon>
        <taxon>Clostridia</taxon>
        <taxon>Lachnospirales</taxon>
        <taxon>Lachnospiraceae</taxon>
        <taxon>Agathobacter</taxon>
    </lineage>
</organism>
<reference evidence="2 3" key="2">
    <citation type="submission" date="2019-09" db="EMBL/GenBank/DDBJ databases">
        <title>Strain-level analysis of Eubacterium rectale using genomes from metagenomes.</title>
        <authorList>
            <person name="Karcher N."/>
            <person name="Segata N."/>
        </authorList>
    </citation>
    <scope>NUCLEOTIDE SEQUENCE [LARGE SCALE GENOMIC DNA]</scope>
    <source>
        <strain evidence="2 3">L2-21</strain>
    </source>
</reference>
<feature type="transmembrane region" description="Helical" evidence="1">
    <location>
        <begin position="251"/>
        <end position="277"/>
    </location>
</feature>
<feature type="transmembrane region" description="Helical" evidence="1">
    <location>
        <begin position="401"/>
        <end position="421"/>
    </location>
</feature>
<dbReference type="PANTHER" id="PTHR37305:SF1">
    <property type="entry name" value="MEMBRANE PROTEIN"/>
    <property type="match status" value="1"/>
</dbReference>
<feature type="transmembrane region" description="Helical" evidence="1">
    <location>
        <begin position="630"/>
        <end position="653"/>
    </location>
</feature>
<name>A0A5S4VXD0_9FIRM</name>
<dbReference type="PANTHER" id="PTHR37305">
    <property type="entry name" value="INTEGRAL MEMBRANE PROTEIN-RELATED"/>
    <property type="match status" value="1"/>
</dbReference>
<evidence type="ECO:0000256" key="1">
    <source>
        <dbReference type="SAM" id="Phobius"/>
    </source>
</evidence>
<accession>A0A5S4VXD0</accession>
<feature type="transmembrane region" description="Helical" evidence="1">
    <location>
        <begin position="198"/>
        <end position="231"/>
    </location>
</feature>
<dbReference type="Proteomes" id="UP000324325">
    <property type="component" value="Unassembled WGS sequence"/>
</dbReference>
<proteinExistence type="predicted"/>
<feature type="transmembrane region" description="Helical" evidence="1">
    <location>
        <begin position="665"/>
        <end position="684"/>
    </location>
</feature>
<keyword evidence="1" id="KW-1133">Transmembrane helix</keyword>
<keyword evidence="1" id="KW-0472">Membrane</keyword>
<evidence type="ECO:0000313" key="3">
    <source>
        <dbReference type="Proteomes" id="UP000324325"/>
    </source>
</evidence>
<comment type="caution">
    <text evidence="2">The sequence shown here is derived from an EMBL/GenBank/DDBJ whole genome shotgun (WGS) entry which is preliminary data.</text>
</comment>
<dbReference type="EMBL" id="VSTG01000004">
    <property type="protein sequence ID" value="TYL58939.1"/>
    <property type="molecule type" value="Genomic_DNA"/>
</dbReference>